<evidence type="ECO:0000259" key="2">
    <source>
        <dbReference type="Pfam" id="PF13360"/>
    </source>
</evidence>
<dbReference type="EMBL" id="VSFF01000001">
    <property type="protein sequence ID" value="TYC18320.1"/>
    <property type="molecule type" value="Genomic_DNA"/>
</dbReference>
<protein>
    <submittedName>
        <fullName evidence="3">PQQ-binding-like beta-propeller repeat protein</fullName>
    </submittedName>
</protein>
<organism evidence="3 4">
    <name type="scientific">Actinomadura syzygii</name>
    <dbReference type="NCBI Taxonomy" id="1427538"/>
    <lineage>
        <taxon>Bacteria</taxon>
        <taxon>Bacillati</taxon>
        <taxon>Actinomycetota</taxon>
        <taxon>Actinomycetes</taxon>
        <taxon>Streptosporangiales</taxon>
        <taxon>Thermomonosporaceae</taxon>
        <taxon>Actinomadura</taxon>
    </lineage>
</organism>
<name>A0A5D0UKJ1_9ACTN</name>
<dbReference type="SUPFAM" id="SSF50998">
    <property type="entry name" value="Quinoprotein alcohol dehydrogenase-like"/>
    <property type="match status" value="1"/>
</dbReference>
<keyword evidence="1" id="KW-1133">Transmembrane helix</keyword>
<accession>A0A5D0UKJ1</accession>
<dbReference type="PANTHER" id="PTHR34512">
    <property type="entry name" value="CELL SURFACE PROTEIN"/>
    <property type="match status" value="1"/>
</dbReference>
<evidence type="ECO:0000256" key="1">
    <source>
        <dbReference type="SAM" id="Phobius"/>
    </source>
</evidence>
<proteinExistence type="predicted"/>
<feature type="transmembrane region" description="Helical" evidence="1">
    <location>
        <begin position="60"/>
        <end position="82"/>
    </location>
</feature>
<keyword evidence="1" id="KW-0812">Transmembrane</keyword>
<dbReference type="AlphaFoldDB" id="A0A5D0UKJ1"/>
<evidence type="ECO:0000313" key="3">
    <source>
        <dbReference type="EMBL" id="TYC18320.1"/>
    </source>
</evidence>
<dbReference type="Gene3D" id="2.130.10.10">
    <property type="entry name" value="YVTN repeat-like/Quinoprotein amine dehydrogenase"/>
    <property type="match status" value="2"/>
</dbReference>
<keyword evidence="1" id="KW-0472">Membrane</keyword>
<dbReference type="InterPro" id="IPR015943">
    <property type="entry name" value="WD40/YVTN_repeat-like_dom_sf"/>
</dbReference>
<comment type="caution">
    <text evidence="3">The sequence shown here is derived from an EMBL/GenBank/DDBJ whole genome shotgun (WGS) entry which is preliminary data.</text>
</comment>
<dbReference type="Pfam" id="PF13360">
    <property type="entry name" value="PQQ_2"/>
    <property type="match status" value="1"/>
</dbReference>
<sequence length="500" mass="52656">MTRAKKSGRSVTARRVAIGLVAAAACGLLATLLIRNFGALGSEAGGSCGTRRGPCPNHWGLIFALSFFPLMILVPAACYGLYKLGRLGWVAGPVAAAVCVYPGWLLFDVLHGPTLRFAWSAPSDRASDTDTEGVWITGDAVVRGKFDGLTAYAAGTGEQSWNSVLPGRDTLCAMSRTAEGGIGLIAHEPGSGQCGSLAAIDTATGKTLWNRTLPIGRPALTDKADSLAIAGTTGAYRTNDTVEGFAVRDGKTLWKQEHKLNGCSFEWVAGTSAQVLLGERCTRTTGTGVTATTTSQLVRAVDPATGRELWKTDLRVVGNANVDLVNAAPLVVAVRESDARGKKTLTVLDAQGRVTATIPTDDPGRSIDTFDQSGSAAVPTRKIAVSADTLVAVARADRGENSLVGYRVSDGRRLWTTGTSRNTIDAIAFDGKDVLTLTTRFTTLQLRSYDSSMGKEMTSAVVPSRWNDSRPRLLASPAGLIIASSSGRTPYAPLKMLPRP</sequence>
<feature type="domain" description="Pyrrolo-quinoline quinone repeat" evidence="2">
    <location>
        <begin position="239"/>
        <end position="423"/>
    </location>
</feature>
<keyword evidence="4" id="KW-1185">Reference proteome</keyword>
<dbReference type="InterPro" id="IPR011047">
    <property type="entry name" value="Quinoprotein_ADH-like_sf"/>
</dbReference>
<dbReference type="InterPro" id="IPR002372">
    <property type="entry name" value="PQQ_rpt_dom"/>
</dbReference>
<dbReference type="RefSeq" id="WP_148347553.1">
    <property type="nucleotide sequence ID" value="NZ_JBHSBF010000019.1"/>
</dbReference>
<dbReference type="PROSITE" id="PS51257">
    <property type="entry name" value="PROKAR_LIPOPROTEIN"/>
    <property type="match status" value="1"/>
</dbReference>
<gene>
    <name evidence="3" type="ORF">FXF65_00680</name>
</gene>
<feature type="transmembrane region" description="Helical" evidence="1">
    <location>
        <begin position="89"/>
        <end position="107"/>
    </location>
</feature>
<dbReference type="OrthoDB" id="3450622at2"/>
<reference evidence="3 4" key="1">
    <citation type="submission" date="2019-08" db="EMBL/GenBank/DDBJ databases">
        <title>Actinomadura sp. nov. CYP1-5 isolated from mountain soil.</title>
        <authorList>
            <person name="Songsumanus A."/>
            <person name="Kuncharoen N."/>
            <person name="Kudo T."/>
            <person name="Yuki M."/>
            <person name="Igarashi Y."/>
            <person name="Tanasupawat S."/>
        </authorList>
    </citation>
    <scope>NUCLEOTIDE SEQUENCE [LARGE SCALE GENOMIC DNA]</scope>
    <source>
        <strain evidence="3 4">GKU157</strain>
    </source>
</reference>
<dbReference type="Proteomes" id="UP000322634">
    <property type="component" value="Unassembled WGS sequence"/>
</dbReference>
<evidence type="ECO:0000313" key="4">
    <source>
        <dbReference type="Proteomes" id="UP000322634"/>
    </source>
</evidence>
<dbReference type="PANTHER" id="PTHR34512:SF30">
    <property type="entry name" value="OUTER MEMBRANE PROTEIN ASSEMBLY FACTOR BAMB"/>
    <property type="match status" value="1"/>
</dbReference>